<reference evidence="3" key="1">
    <citation type="submission" date="2016-10" db="EMBL/GenBank/DDBJ databases">
        <authorList>
            <person name="Varghese N."/>
            <person name="Submissions S."/>
        </authorList>
    </citation>
    <scope>NUCLEOTIDE SEQUENCE [LARGE SCALE GENOMIC DNA]</scope>
    <source>
        <strain evidence="3">DSM 24767</strain>
    </source>
</reference>
<feature type="transmembrane region" description="Helical" evidence="1">
    <location>
        <begin position="108"/>
        <end position="128"/>
    </location>
</feature>
<keyword evidence="1" id="KW-1133">Transmembrane helix</keyword>
<feature type="transmembrane region" description="Helical" evidence="1">
    <location>
        <begin position="182"/>
        <end position="203"/>
    </location>
</feature>
<proteinExistence type="predicted"/>
<evidence type="ECO:0000313" key="3">
    <source>
        <dbReference type="Proteomes" id="UP000198848"/>
    </source>
</evidence>
<gene>
    <name evidence="2" type="ORF">SAMN04489842_1535</name>
</gene>
<accession>A0A1H1ECH1</accession>
<evidence type="ECO:0000313" key="2">
    <source>
        <dbReference type="EMBL" id="SDQ86452.1"/>
    </source>
</evidence>
<feature type="transmembrane region" description="Helical" evidence="1">
    <location>
        <begin position="85"/>
        <end position="102"/>
    </location>
</feature>
<dbReference type="AlphaFoldDB" id="A0A1H1ECH1"/>
<name>A0A1H1ECH1_NATTX</name>
<dbReference type="OrthoDB" id="203414at2157"/>
<feature type="transmembrane region" description="Helical" evidence="1">
    <location>
        <begin position="21"/>
        <end position="41"/>
    </location>
</feature>
<feature type="transmembrane region" description="Helical" evidence="1">
    <location>
        <begin position="140"/>
        <end position="162"/>
    </location>
</feature>
<sequence>MSVIRQPGVLGRTTRRRVVGITAAISTAALETVAVGLWFWLVVDAQTASTALAALGILFCGALLRAGLFEATISTLGDLLQPRRLSAAVAFTGSWIVWLLVADLLGGIVGVVVATVVLIGLLMAQFAFERHVFRIDADRVPSPWAVLPAALLAAGSAALLVSSQFIDWTIVSPPLSLEVTTFVIQIEAVHLGIVAFGLCAFLAHQQRFYRLLANGC</sequence>
<keyword evidence="1" id="KW-0472">Membrane</keyword>
<protein>
    <submittedName>
        <fullName evidence="2">Uncharacterized protein</fullName>
    </submittedName>
</protein>
<dbReference type="EMBL" id="FNLC01000002">
    <property type="protein sequence ID" value="SDQ86452.1"/>
    <property type="molecule type" value="Genomic_DNA"/>
</dbReference>
<feature type="transmembrane region" description="Helical" evidence="1">
    <location>
        <begin position="47"/>
        <end position="64"/>
    </location>
</feature>
<keyword evidence="3" id="KW-1185">Reference proteome</keyword>
<keyword evidence="1" id="KW-0812">Transmembrane</keyword>
<dbReference type="RefSeq" id="WP_090379842.1">
    <property type="nucleotide sequence ID" value="NZ_FNLC01000002.1"/>
</dbReference>
<organism evidence="2 3">
    <name type="scientific">Natronobacterium texcoconense</name>
    <dbReference type="NCBI Taxonomy" id="1095778"/>
    <lineage>
        <taxon>Archaea</taxon>
        <taxon>Methanobacteriati</taxon>
        <taxon>Methanobacteriota</taxon>
        <taxon>Stenosarchaea group</taxon>
        <taxon>Halobacteria</taxon>
        <taxon>Halobacteriales</taxon>
        <taxon>Natrialbaceae</taxon>
        <taxon>Natronobacterium</taxon>
    </lineage>
</organism>
<dbReference type="Proteomes" id="UP000198848">
    <property type="component" value="Unassembled WGS sequence"/>
</dbReference>
<evidence type="ECO:0000256" key="1">
    <source>
        <dbReference type="SAM" id="Phobius"/>
    </source>
</evidence>